<dbReference type="Proteomes" id="UP000035481">
    <property type="component" value="Unassembled WGS sequence"/>
</dbReference>
<sequence>MWTCIRCQSELTAKDTLPSIDSFGVYFMCPVCGRRNSLRNIGRRAQDVPLVLAPLDEAD</sequence>
<comment type="caution">
    <text evidence="1">The sequence shown here is derived from an EMBL/GenBank/DDBJ whole genome shotgun (WGS) entry which is preliminary data.</text>
</comment>
<dbReference type="EMBL" id="JPLA01000003">
    <property type="protein sequence ID" value="KLD65871.1"/>
    <property type="molecule type" value="Genomic_DNA"/>
</dbReference>
<dbReference type="OrthoDB" id="6064800at2"/>
<reference evidence="1 2" key="1">
    <citation type="journal article" date="2015" name="Antonie Van Leeuwenhoek">
        <title>A phylogenomic and molecular marker based taxonomic framework for the order Xanthomonadales: proposal to transfer the families Algiphilaceae and Solimonadaceae to the order Nevskiales ord. nov. and to create a new family within the order Xanthomonadales, the family Rhodanobacteraceae fam. nov., containing the genus Rhodanobacter and its closest relatives.</title>
        <authorList>
            <person name="Naushad S."/>
            <person name="Adeolu M."/>
            <person name="Wong S."/>
            <person name="Sohail M."/>
            <person name="Schellhorn H.E."/>
            <person name="Gupta R.S."/>
        </authorList>
    </citation>
    <scope>NUCLEOTIDE SEQUENCE [LARGE SCALE GENOMIC DNA]</scope>
    <source>
        <strain evidence="1 2">DSM 16301</strain>
    </source>
</reference>
<dbReference type="RefSeq" id="WP_046970088.1">
    <property type="nucleotide sequence ID" value="NZ_JPLA01000003.1"/>
</dbReference>
<proteinExistence type="predicted"/>
<organism evidence="1 2">
    <name type="scientific">Dyella japonica DSM 16301</name>
    <dbReference type="NCBI Taxonomy" id="1440762"/>
    <lineage>
        <taxon>Bacteria</taxon>
        <taxon>Pseudomonadati</taxon>
        <taxon>Pseudomonadota</taxon>
        <taxon>Gammaproteobacteria</taxon>
        <taxon>Lysobacterales</taxon>
        <taxon>Rhodanobacteraceae</taxon>
        <taxon>Dyella</taxon>
    </lineage>
</organism>
<evidence type="ECO:0000313" key="2">
    <source>
        <dbReference type="Proteomes" id="UP000035481"/>
    </source>
</evidence>
<dbReference type="PATRIC" id="fig|1440762.4.peg.1959"/>
<gene>
    <name evidence="1" type="ORF">Y882_01485</name>
</gene>
<evidence type="ECO:0000313" key="1">
    <source>
        <dbReference type="EMBL" id="KLD65871.1"/>
    </source>
</evidence>
<dbReference type="AlphaFoldDB" id="A0A0G9H8S4"/>
<name>A0A0G9H8S4_9GAMM</name>
<protein>
    <submittedName>
        <fullName evidence="1">Uncharacterized protein</fullName>
    </submittedName>
</protein>
<accession>A0A0G9H8S4</accession>